<dbReference type="EC" id="3.5.2.6" evidence="3"/>
<dbReference type="GO" id="GO:0008800">
    <property type="term" value="F:beta-lactamase activity"/>
    <property type="evidence" value="ECO:0007669"/>
    <property type="project" value="UniProtKB-EC"/>
</dbReference>
<evidence type="ECO:0000313" key="4">
    <source>
        <dbReference type="Proteomes" id="UP000254343"/>
    </source>
</evidence>
<name>A0A380W9I3_AFIFE</name>
<keyword evidence="3" id="KW-0378">Hydrolase</keyword>
<dbReference type="InterPro" id="IPR050855">
    <property type="entry name" value="NDM-1-like"/>
</dbReference>
<dbReference type="OrthoDB" id="420651at2"/>
<organism evidence="3 4">
    <name type="scientific">Afipia felis</name>
    <name type="common">Cat scratch disease bacillus</name>
    <dbReference type="NCBI Taxonomy" id="1035"/>
    <lineage>
        <taxon>Bacteria</taxon>
        <taxon>Pseudomonadati</taxon>
        <taxon>Pseudomonadota</taxon>
        <taxon>Alphaproteobacteria</taxon>
        <taxon>Hyphomicrobiales</taxon>
        <taxon>Nitrobacteraceae</taxon>
        <taxon>Afipia</taxon>
    </lineage>
</organism>
<dbReference type="Gene3D" id="3.60.15.10">
    <property type="entry name" value="Ribonuclease Z/Hydroxyacylglutathione hydrolase-like"/>
    <property type="match status" value="1"/>
</dbReference>
<dbReference type="Pfam" id="PF00753">
    <property type="entry name" value="Lactamase_B"/>
    <property type="match status" value="1"/>
</dbReference>
<reference evidence="3 4" key="1">
    <citation type="submission" date="2018-06" db="EMBL/GenBank/DDBJ databases">
        <authorList>
            <consortium name="Pathogen Informatics"/>
            <person name="Doyle S."/>
        </authorList>
    </citation>
    <scope>NUCLEOTIDE SEQUENCE [LARGE SCALE GENOMIC DNA]</scope>
    <source>
        <strain evidence="3 4">NCTC12722</strain>
    </source>
</reference>
<dbReference type="PANTHER" id="PTHR42951">
    <property type="entry name" value="METALLO-BETA-LACTAMASE DOMAIN-CONTAINING"/>
    <property type="match status" value="1"/>
</dbReference>
<evidence type="ECO:0000259" key="2">
    <source>
        <dbReference type="SMART" id="SM00849"/>
    </source>
</evidence>
<dbReference type="CDD" id="cd16282">
    <property type="entry name" value="metallo-hydrolase-like_MBL-fold"/>
    <property type="match status" value="1"/>
</dbReference>
<dbReference type="AlphaFoldDB" id="A0A380W9I3"/>
<dbReference type="SUPFAM" id="SSF56281">
    <property type="entry name" value="Metallo-hydrolase/oxidoreductase"/>
    <property type="match status" value="1"/>
</dbReference>
<evidence type="ECO:0000256" key="1">
    <source>
        <dbReference type="SAM" id="SignalP"/>
    </source>
</evidence>
<keyword evidence="1" id="KW-0732">Signal</keyword>
<protein>
    <submittedName>
        <fullName evidence="3">Beta-lactamase type II</fullName>
        <ecNumber evidence="3">3.5.2.6</ecNumber>
    </submittedName>
</protein>
<feature type="domain" description="Metallo-beta-lactamase" evidence="2">
    <location>
        <begin position="67"/>
        <end position="261"/>
    </location>
</feature>
<dbReference type="InterPro" id="IPR036866">
    <property type="entry name" value="RibonucZ/Hydroxyglut_hydro"/>
</dbReference>
<dbReference type="InterPro" id="IPR001279">
    <property type="entry name" value="Metallo-B-lactamas"/>
</dbReference>
<dbReference type="Proteomes" id="UP000254343">
    <property type="component" value="Unassembled WGS sequence"/>
</dbReference>
<proteinExistence type="predicted"/>
<gene>
    <name evidence="3" type="primary">ccrA_1</name>
    <name evidence="3" type="ORF">NCTC12722_02849</name>
</gene>
<sequence length="336" mass="37160">MRRKLGGKLLVVIAFVLGMNGPISAVEEGAEYAPLNQPIQFEQVPGHDIFYTIGNTGIPTKENQGNTSNAGYVLTGGGVVAFDALGTPSLGWAMLQDIRKRTHEDVRYVVMSHYHADHIYGLQAFRDHTKAIIVAQERSSEYGEQGDNADDRAGSRLDQRKDALAPWVNDRTRVVPPDVTFDDRMTIALGGKRFSLFYAGPAHSSNDIMMMVEPDGVLFAGDIVQNGRVPFVNSDDVNTSQWLKALNDVLARDPKYIIPGHGKPSAAAKEAISFTRDYLAYVRGAMEKAVANWTDFDTAYAATDWSKYKDMPAFESNNRGNAYRIFLELEGAQFKK</sequence>
<dbReference type="EMBL" id="UIGB01000001">
    <property type="protein sequence ID" value="SUU85634.1"/>
    <property type="molecule type" value="Genomic_DNA"/>
</dbReference>
<feature type="signal peptide" evidence="1">
    <location>
        <begin position="1"/>
        <end position="25"/>
    </location>
</feature>
<dbReference type="PANTHER" id="PTHR42951:SF20">
    <property type="entry name" value="BETA LACTAMASE"/>
    <property type="match status" value="1"/>
</dbReference>
<accession>A0A380W9I3</accession>
<feature type="chain" id="PRO_5017070074" evidence="1">
    <location>
        <begin position="26"/>
        <end position="336"/>
    </location>
</feature>
<dbReference type="SMART" id="SM00849">
    <property type="entry name" value="Lactamase_B"/>
    <property type="match status" value="1"/>
</dbReference>
<evidence type="ECO:0000313" key="3">
    <source>
        <dbReference type="EMBL" id="SUU85634.1"/>
    </source>
</evidence>